<feature type="domain" description="DUF2262" evidence="1">
    <location>
        <begin position="130"/>
        <end position="268"/>
    </location>
</feature>
<name>A0ABQ1EE51_9CLOT</name>
<proteinExistence type="predicted"/>
<sequence length="270" mass="31015">MSRSSEINSFESRFEDEVFEIAAVTGASGVGAGKAPKEELWGASINLIAWKKLNSNEDVVKIVTRLMWLADDDELKKWHDILKGNMLVRLQVRMKRDYSMMLIKVLDSKYKDDELQDLLTEAMKPVFYEDEALGQFELDKRFNSFEKNVSWAGEEGNLSFDFDEEENMKSSVQTAQELFKNQDQWSQRIKNYAADELLELANDWLKDDDEAEIDEITRELFAECMGLDSICVHPDGEFEIFYFDGDMFWGHCIIVSGNINGEFSSAEIAG</sequence>
<protein>
    <submittedName>
        <fullName evidence="3">Membrane protein</fullName>
    </submittedName>
</protein>
<dbReference type="PIRSF" id="PIRSF033642">
    <property type="entry name" value="UCP033642"/>
    <property type="match status" value="1"/>
</dbReference>
<dbReference type="Pfam" id="PF10020">
    <property type="entry name" value="DUF2262"/>
    <property type="match status" value="1"/>
</dbReference>
<feature type="domain" description="DUF7021" evidence="2">
    <location>
        <begin position="6"/>
        <end position="121"/>
    </location>
</feature>
<accession>A0ABQ1EE51</accession>
<keyword evidence="4" id="KW-1185">Reference proteome</keyword>
<dbReference type="Proteomes" id="UP000663802">
    <property type="component" value="Unassembled WGS sequence"/>
</dbReference>
<evidence type="ECO:0000313" key="3">
    <source>
        <dbReference type="EMBL" id="GFZ33041.1"/>
    </source>
</evidence>
<evidence type="ECO:0000313" key="4">
    <source>
        <dbReference type="Proteomes" id="UP000663802"/>
    </source>
</evidence>
<comment type="caution">
    <text evidence="3">The sequence shown here is derived from an EMBL/GenBank/DDBJ whole genome shotgun (WGS) entry which is preliminary data.</text>
</comment>
<reference evidence="3 4" key="1">
    <citation type="journal article" date="2021" name="Int. J. Syst. Evol. Microbiol.">
        <title>Clostridium zeae sp. nov., isolated from corn silage.</title>
        <authorList>
            <person name="Kobayashi H."/>
            <person name="Tanizawa Y."/>
            <person name="Yagura M."/>
            <person name="Sakamoto M."/>
            <person name="Ohkuma M."/>
            <person name="Tohno M."/>
        </authorList>
    </citation>
    <scope>NUCLEOTIDE SEQUENCE [LARGE SCALE GENOMIC DNA]</scope>
    <source>
        <strain evidence="3 4">CSC2</strain>
    </source>
</reference>
<dbReference type="RefSeq" id="WP_206871286.1">
    <property type="nucleotide sequence ID" value="NZ_BMBA01000004.1"/>
</dbReference>
<dbReference type="InterPro" id="IPR054286">
    <property type="entry name" value="DUF7021"/>
</dbReference>
<dbReference type="Pfam" id="PF22886">
    <property type="entry name" value="DUF7021"/>
    <property type="match status" value="1"/>
</dbReference>
<dbReference type="InterPro" id="IPR024198">
    <property type="entry name" value="UCP033642"/>
</dbReference>
<evidence type="ECO:0000259" key="1">
    <source>
        <dbReference type="Pfam" id="PF10020"/>
    </source>
</evidence>
<dbReference type="EMBL" id="BMBA01000004">
    <property type="protein sequence ID" value="GFZ33041.1"/>
    <property type="molecule type" value="Genomic_DNA"/>
</dbReference>
<evidence type="ECO:0000259" key="2">
    <source>
        <dbReference type="Pfam" id="PF22886"/>
    </source>
</evidence>
<gene>
    <name evidence="3" type="ORF">CSC2_35670</name>
</gene>
<organism evidence="3 4">
    <name type="scientific">Clostridium zeae</name>
    <dbReference type="NCBI Taxonomy" id="2759022"/>
    <lineage>
        <taxon>Bacteria</taxon>
        <taxon>Bacillati</taxon>
        <taxon>Bacillota</taxon>
        <taxon>Clostridia</taxon>
        <taxon>Eubacteriales</taxon>
        <taxon>Clostridiaceae</taxon>
        <taxon>Clostridium</taxon>
    </lineage>
</organism>
<dbReference type="InterPro" id="IPR019260">
    <property type="entry name" value="DUF2262"/>
</dbReference>